<evidence type="ECO:0008006" key="9">
    <source>
        <dbReference type="Google" id="ProtNLM"/>
    </source>
</evidence>
<dbReference type="InterPro" id="IPR012902">
    <property type="entry name" value="N_methyl_site"/>
</dbReference>
<dbReference type="Proteomes" id="UP000178121">
    <property type="component" value="Unassembled WGS sequence"/>
</dbReference>
<dbReference type="InterPro" id="IPR000983">
    <property type="entry name" value="Bac_GSPG_pilin"/>
</dbReference>
<dbReference type="Pfam" id="PF07963">
    <property type="entry name" value="N_methyl"/>
    <property type="match status" value="1"/>
</dbReference>
<dbReference type="GO" id="GO:0016020">
    <property type="term" value="C:membrane"/>
    <property type="evidence" value="ECO:0007669"/>
    <property type="project" value="UniProtKB-SubCell"/>
</dbReference>
<sequence length="176" mass="18240">MNFSDKNSRGFTLIELLVVIAIIGILSSVVLASLNSARTKARDARRVADIKQVQIALELYFDSNAKYPTDLAQLVISGGAGGASLASLPSDPSGDAINTGNGYKYAINNATTPTGYHLGAVLEQSATQTTLDDGDRDLNSSAAGTAPLSWPTSVSTSVPFAGNTDATAVVYDISNL</sequence>
<proteinExistence type="predicted"/>
<evidence type="ECO:0000313" key="7">
    <source>
        <dbReference type="EMBL" id="OHA20767.1"/>
    </source>
</evidence>
<dbReference type="AlphaFoldDB" id="A0A1G2MA57"/>
<protein>
    <recommendedName>
        <fullName evidence="9">Type II secretion system protein GspG C-terminal domain-containing protein</fullName>
    </recommendedName>
</protein>
<reference evidence="7 8" key="1">
    <citation type="journal article" date="2016" name="Nat. Commun.">
        <title>Thousands of microbial genomes shed light on interconnected biogeochemical processes in an aquifer system.</title>
        <authorList>
            <person name="Anantharaman K."/>
            <person name="Brown C.T."/>
            <person name="Hug L.A."/>
            <person name="Sharon I."/>
            <person name="Castelle C.J."/>
            <person name="Probst A.J."/>
            <person name="Thomas B.C."/>
            <person name="Singh A."/>
            <person name="Wilkins M.J."/>
            <person name="Karaoz U."/>
            <person name="Brodie E.L."/>
            <person name="Williams K.H."/>
            <person name="Hubbard S.S."/>
            <person name="Banfield J.F."/>
        </authorList>
    </citation>
    <scope>NUCLEOTIDE SEQUENCE [LARGE SCALE GENOMIC DNA]</scope>
</reference>
<evidence type="ECO:0000256" key="2">
    <source>
        <dbReference type="ARBA" id="ARBA00022481"/>
    </source>
</evidence>
<gene>
    <name evidence="7" type="ORF">A2849_02465</name>
</gene>
<dbReference type="EMBL" id="MHRI01000023">
    <property type="protein sequence ID" value="OHA20767.1"/>
    <property type="molecule type" value="Genomic_DNA"/>
</dbReference>
<dbReference type="SUPFAM" id="SSF54523">
    <property type="entry name" value="Pili subunits"/>
    <property type="match status" value="1"/>
</dbReference>
<organism evidence="7 8">
    <name type="scientific">Candidatus Taylorbacteria bacterium RIFCSPHIGHO2_01_FULL_51_15</name>
    <dbReference type="NCBI Taxonomy" id="1802304"/>
    <lineage>
        <taxon>Bacteria</taxon>
        <taxon>Candidatus Tayloriibacteriota</taxon>
    </lineage>
</organism>
<dbReference type="GO" id="GO:0015628">
    <property type="term" value="P:protein secretion by the type II secretion system"/>
    <property type="evidence" value="ECO:0007669"/>
    <property type="project" value="InterPro"/>
</dbReference>
<keyword evidence="4 6" id="KW-1133">Transmembrane helix</keyword>
<dbReference type="Gene3D" id="3.30.700.10">
    <property type="entry name" value="Glycoprotein, Type 4 Pilin"/>
    <property type="match status" value="1"/>
</dbReference>
<comment type="subcellular location">
    <subcellularLocation>
        <location evidence="1">Membrane</location>
        <topology evidence="1">Single-pass membrane protein</topology>
    </subcellularLocation>
</comment>
<evidence type="ECO:0000256" key="5">
    <source>
        <dbReference type="ARBA" id="ARBA00023136"/>
    </source>
</evidence>
<keyword evidence="5 6" id="KW-0472">Membrane</keyword>
<keyword evidence="3 6" id="KW-0812">Transmembrane</keyword>
<dbReference type="PANTHER" id="PTHR30093">
    <property type="entry name" value="GENERAL SECRETION PATHWAY PROTEIN G"/>
    <property type="match status" value="1"/>
</dbReference>
<accession>A0A1G2MA57</accession>
<dbReference type="PROSITE" id="PS00409">
    <property type="entry name" value="PROKAR_NTER_METHYL"/>
    <property type="match status" value="1"/>
</dbReference>
<keyword evidence="2" id="KW-0488">Methylation</keyword>
<dbReference type="PRINTS" id="PR00813">
    <property type="entry name" value="BCTERIALGSPG"/>
</dbReference>
<feature type="transmembrane region" description="Helical" evidence="6">
    <location>
        <begin position="12"/>
        <end position="34"/>
    </location>
</feature>
<dbReference type="NCBIfam" id="TIGR02532">
    <property type="entry name" value="IV_pilin_GFxxxE"/>
    <property type="match status" value="1"/>
</dbReference>
<dbReference type="GO" id="GO:0015627">
    <property type="term" value="C:type II protein secretion system complex"/>
    <property type="evidence" value="ECO:0007669"/>
    <property type="project" value="InterPro"/>
</dbReference>
<evidence type="ECO:0000256" key="3">
    <source>
        <dbReference type="ARBA" id="ARBA00022692"/>
    </source>
</evidence>
<evidence type="ECO:0000256" key="4">
    <source>
        <dbReference type="ARBA" id="ARBA00022989"/>
    </source>
</evidence>
<evidence type="ECO:0000313" key="8">
    <source>
        <dbReference type="Proteomes" id="UP000178121"/>
    </source>
</evidence>
<name>A0A1G2MA57_9BACT</name>
<evidence type="ECO:0000256" key="1">
    <source>
        <dbReference type="ARBA" id="ARBA00004167"/>
    </source>
</evidence>
<comment type="caution">
    <text evidence="7">The sequence shown here is derived from an EMBL/GenBank/DDBJ whole genome shotgun (WGS) entry which is preliminary data.</text>
</comment>
<dbReference type="InterPro" id="IPR045584">
    <property type="entry name" value="Pilin-like"/>
</dbReference>
<evidence type="ECO:0000256" key="6">
    <source>
        <dbReference type="SAM" id="Phobius"/>
    </source>
</evidence>
<dbReference type="PANTHER" id="PTHR30093:SF44">
    <property type="entry name" value="TYPE II SECRETION SYSTEM CORE PROTEIN G"/>
    <property type="match status" value="1"/>
</dbReference>